<dbReference type="OrthoDB" id="9766163at2"/>
<evidence type="ECO:0000256" key="1">
    <source>
        <dbReference type="ARBA" id="ARBA00022555"/>
    </source>
</evidence>
<organism evidence="7 8">
    <name type="scientific">Alicyclobacillus vulcanalis</name>
    <dbReference type="NCBI Taxonomy" id="252246"/>
    <lineage>
        <taxon>Bacteria</taxon>
        <taxon>Bacillati</taxon>
        <taxon>Bacillota</taxon>
        <taxon>Bacilli</taxon>
        <taxon>Bacillales</taxon>
        <taxon>Alicyclobacillaceae</taxon>
        <taxon>Alicyclobacillus</taxon>
    </lineage>
</organism>
<comment type="similarity">
    <text evidence="5">Belongs to the NEMF family.</text>
</comment>
<evidence type="ECO:0000256" key="4">
    <source>
        <dbReference type="ARBA" id="ARBA00022917"/>
    </source>
</evidence>
<accession>A0A1N7NR49</accession>
<keyword evidence="2 5" id="KW-0699">rRNA-binding</keyword>
<dbReference type="GO" id="GO:0043023">
    <property type="term" value="F:ribosomal large subunit binding"/>
    <property type="evidence" value="ECO:0007669"/>
    <property type="project" value="UniProtKB-UniRule"/>
</dbReference>
<dbReference type="EMBL" id="FTOO01000009">
    <property type="protein sequence ID" value="SIT00740.1"/>
    <property type="molecule type" value="Genomic_DNA"/>
</dbReference>
<evidence type="ECO:0000256" key="3">
    <source>
        <dbReference type="ARBA" id="ARBA00022884"/>
    </source>
</evidence>
<proteinExistence type="inferred from homology"/>
<dbReference type="InterPro" id="IPR043682">
    <property type="entry name" value="RqcH_bacterial"/>
</dbReference>
<dbReference type="PANTHER" id="PTHR15239">
    <property type="entry name" value="NUCLEAR EXPORT MEDIATOR FACTOR NEMF"/>
    <property type="match status" value="1"/>
</dbReference>
<dbReference type="GO" id="GO:0000049">
    <property type="term" value="F:tRNA binding"/>
    <property type="evidence" value="ECO:0007669"/>
    <property type="project" value="UniProtKB-UniRule"/>
</dbReference>
<dbReference type="Pfam" id="PF05670">
    <property type="entry name" value="NFACT-R_1"/>
    <property type="match status" value="1"/>
</dbReference>
<protein>
    <recommendedName>
        <fullName evidence="5">Rqc2 homolog RqcH</fullName>
        <shortName evidence="5">RqcH</shortName>
    </recommendedName>
</protein>
<comment type="function">
    <text evidence="5">Key component of the ribosome quality control system (RQC), a ribosome-associated complex that mediates the extraction of incompletely synthesized nascent chains from stalled ribosomes and their subsequent degradation. RqcH recruits Ala-charged tRNA, and with RqcP directs the elongation of stalled nascent chains on 50S ribosomal subunits, leading to non-templated C-terminal alanine extensions (Ala tail). The Ala tail promotes nascent chain degradation. May add between 1 and at least 8 Ala residues. Binds to stalled 50S ribosomal subunits.</text>
</comment>
<dbReference type="Proteomes" id="UP000186156">
    <property type="component" value="Unassembled WGS sequence"/>
</dbReference>
<evidence type="ECO:0000313" key="8">
    <source>
        <dbReference type="Proteomes" id="UP000186156"/>
    </source>
</evidence>
<sequence>MDGWTLRRLARELDEALRGARIDRIYQPGERDIVLAVRSATLGARRLFLSAHQQSARVHFLADERPDNPAAPPMFCVLLRKHIEGGRILSVRQPGWDRVLEMSVEALDDLGDRRTYALVCELMGRHSNIVLTEVQADGRRAVIDSAVRVTEDMSRYRAVLPGVVYLPPPPQPKKPLEDCGPDDFLGLDPDSGSARANQMAIVEKLAGTGPVTAREILHRTLTRTGRIAPEAVYETAVELMAAVDEGREPASVGLDDVGRAVECAPFQLTSRPRFAPCDSMNEAIRRLFADAGEALRQSRLARELERATREHMDRLRGKLVRLEQEWQEAQDEEDLRVKAELLTAYAHAVPRGAAEVELPNYYEDNRPLRIELDPALDAIANAQRLFRVAAKRKRARQWIEGERQATLRDLRYLEDVLQALSDTSLENLEDVRRELEAQGFLAQASRRVGGSKRGARESAPHAFMSSDGFVIRVGRNNVQNDRLTFRKADKRDLWLHVKDAPGSHVVIERGQAEEVPERTIWEAAVMAAYFSRMRDSANVPVDVTEVRHVWKPNGARPGFALYDHQRTLFVTPERSEVERILSRPIAKSETSDSR</sequence>
<evidence type="ECO:0000256" key="2">
    <source>
        <dbReference type="ARBA" id="ARBA00022730"/>
    </source>
</evidence>
<dbReference type="Gene3D" id="2.30.310.10">
    <property type="entry name" value="ibrinogen binding protein from staphylococcus aureus domain"/>
    <property type="match status" value="1"/>
</dbReference>
<name>A0A1N7NR49_9BACL</name>
<dbReference type="GO" id="GO:0072344">
    <property type="term" value="P:rescue of stalled ribosome"/>
    <property type="evidence" value="ECO:0007669"/>
    <property type="project" value="UniProtKB-UniRule"/>
</dbReference>
<evidence type="ECO:0000256" key="5">
    <source>
        <dbReference type="HAMAP-Rule" id="MF_00844"/>
    </source>
</evidence>
<dbReference type="GO" id="GO:1990112">
    <property type="term" value="C:RQC complex"/>
    <property type="evidence" value="ECO:0007669"/>
    <property type="project" value="TreeGrafter"/>
</dbReference>
<feature type="coiled-coil region" evidence="5">
    <location>
        <begin position="305"/>
        <end position="332"/>
    </location>
</feature>
<keyword evidence="4 5" id="KW-0648">Protein biosynthesis</keyword>
<keyword evidence="5" id="KW-0175">Coiled coil</keyword>
<keyword evidence="8" id="KW-1185">Reference proteome</keyword>
<dbReference type="PANTHER" id="PTHR15239:SF6">
    <property type="entry name" value="RIBOSOME QUALITY CONTROL COMPLEX SUBUNIT NEMF"/>
    <property type="match status" value="1"/>
</dbReference>
<keyword evidence="3 5" id="KW-0694">RNA-binding</keyword>
<dbReference type="STRING" id="252246.SAMN05421799_109115"/>
<dbReference type="GO" id="GO:0019843">
    <property type="term" value="F:rRNA binding"/>
    <property type="evidence" value="ECO:0007669"/>
    <property type="project" value="UniProtKB-UniRule"/>
</dbReference>
<keyword evidence="1 5" id="KW-0820">tRNA-binding</keyword>
<dbReference type="InterPro" id="IPR051608">
    <property type="entry name" value="RQC_Subunit_NEMF"/>
</dbReference>
<evidence type="ECO:0000259" key="6">
    <source>
        <dbReference type="Pfam" id="PF05670"/>
    </source>
</evidence>
<dbReference type="RefSeq" id="WP_076348064.1">
    <property type="nucleotide sequence ID" value="NZ_FTOO01000009.1"/>
</dbReference>
<evidence type="ECO:0000313" key="7">
    <source>
        <dbReference type="EMBL" id="SIT00740.1"/>
    </source>
</evidence>
<dbReference type="Pfam" id="PF05833">
    <property type="entry name" value="NFACT_N"/>
    <property type="match status" value="1"/>
</dbReference>
<comment type="subunit">
    <text evidence="5">Associates with stalled 50S ribosomal subunits. Binds to RqcP.</text>
</comment>
<reference evidence="8" key="1">
    <citation type="submission" date="2017-01" db="EMBL/GenBank/DDBJ databases">
        <authorList>
            <person name="Varghese N."/>
            <person name="Submissions S."/>
        </authorList>
    </citation>
    <scope>NUCLEOTIDE SEQUENCE [LARGE SCALE GENOMIC DNA]</scope>
    <source>
        <strain evidence="8">DSM 16176</strain>
    </source>
</reference>
<dbReference type="AlphaFoldDB" id="A0A1N7NR49"/>
<dbReference type="InterPro" id="IPR008532">
    <property type="entry name" value="NFACT_RNA-bd"/>
</dbReference>
<dbReference type="HAMAP" id="MF_00844_B">
    <property type="entry name" value="RqcH_B"/>
    <property type="match status" value="1"/>
</dbReference>
<gene>
    <name evidence="5" type="primary">rqcH</name>
    <name evidence="7" type="ORF">SAMN05421799_109115</name>
</gene>
<feature type="domain" description="NFACT RNA-binding" evidence="6">
    <location>
        <begin position="461"/>
        <end position="551"/>
    </location>
</feature>